<dbReference type="Proteomes" id="UP000823388">
    <property type="component" value="Chromosome 2K"/>
</dbReference>
<feature type="region of interest" description="Disordered" evidence="1">
    <location>
        <begin position="33"/>
        <end position="116"/>
    </location>
</feature>
<dbReference type="PANTHER" id="PTHR35163:SF12">
    <property type="entry name" value="OS05G0134500 PROTEIN"/>
    <property type="match status" value="1"/>
</dbReference>
<name>A0A8T0W8L7_PANVG</name>
<gene>
    <name evidence="2" type="ORF">PVAP13_2KG378700</name>
</gene>
<dbReference type="PANTHER" id="PTHR35163">
    <property type="entry name" value="OS02G0467300 PROTEIN"/>
    <property type="match status" value="1"/>
</dbReference>
<feature type="compositionally biased region" description="Low complexity" evidence="1">
    <location>
        <begin position="190"/>
        <end position="201"/>
    </location>
</feature>
<dbReference type="AlphaFoldDB" id="A0A8T0W8L7"/>
<proteinExistence type="predicted"/>
<feature type="compositionally biased region" description="Polar residues" evidence="1">
    <location>
        <begin position="176"/>
        <end position="189"/>
    </location>
</feature>
<feature type="compositionally biased region" description="Polar residues" evidence="1">
    <location>
        <begin position="33"/>
        <end position="43"/>
    </location>
</feature>
<feature type="compositionally biased region" description="Polar residues" evidence="1">
    <location>
        <begin position="155"/>
        <end position="167"/>
    </location>
</feature>
<dbReference type="EMBL" id="CM029039">
    <property type="protein sequence ID" value="KAG2644792.1"/>
    <property type="molecule type" value="Genomic_DNA"/>
</dbReference>
<keyword evidence="3" id="KW-1185">Reference proteome</keyword>
<evidence type="ECO:0000313" key="3">
    <source>
        <dbReference type="Proteomes" id="UP000823388"/>
    </source>
</evidence>
<feature type="region of interest" description="Disordered" evidence="1">
    <location>
        <begin position="137"/>
        <end position="201"/>
    </location>
</feature>
<comment type="caution">
    <text evidence="2">The sequence shown here is derived from an EMBL/GenBank/DDBJ whole genome shotgun (WGS) entry which is preliminary data.</text>
</comment>
<evidence type="ECO:0000313" key="2">
    <source>
        <dbReference type="EMBL" id="KAG2644792.1"/>
    </source>
</evidence>
<reference evidence="2" key="1">
    <citation type="submission" date="2020-05" db="EMBL/GenBank/DDBJ databases">
        <title>WGS assembly of Panicum virgatum.</title>
        <authorList>
            <person name="Lovell J.T."/>
            <person name="Jenkins J."/>
            <person name="Shu S."/>
            <person name="Juenger T.E."/>
            <person name="Schmutz J."/>
        </authorList>
    </citation>
    <scope>NUCLEOTIDE SEQUENCE</scope>
    <source>
        <strain evidence="2">AP13</strain>
    </source>
</reference>
<evidence type="ECO:0000256" key="1">
    <source>
        <dbReference type="SAM" id="MobiDB-lite"/>
    </source>
</evidence>
<protein>
    <submittedName>
        <fullName evidence="2">Uncharacterized protein</fullName>
    </submittedName>
</protein>
<accession>A0A8T0W8L7</accession>
<feature type="compositionally biased region" description="Low complexity" evidence="1">
    <location>
        <begin position="68"/>
        <end position="104"/>
    </location>
</feature>
<sequence length="259" mass="28300">MKACVWFCLATLLGSPPSPNRGDFRLIHRNPFQSPHGLSSSSAPCAEAMAGGRGGEQRRHRSPAGRISSPSYRRSSSPSSRRHASPSSRRSPSPSSSEEVSSHAPTEEQTDPFDCRPGHHCVRCERYIGRWEANRREGSSSAARAPCQGIGGCSAPSSPARTRSNSLVGEGDDGHNTSNNRSTGRATNHSSPLTPTSSVTVFPDGMEDDTWGGVNHESLVRCRHGKHPRRMFCRKGKHTGRRFLCCPLEDKSKRCRFLH</sequence>
<organism evidence="2 3">
    <name type="scientific">Panicum virgatum</name>
    <name type="common">Blackwell switchgrass</name>
    <dbReference type="NCBI Taxonomy" id="38727"/>
    <lineage>
        <taxon>Eukaryota</taxon>
        <taxon>Viridiplantae</taxon>
        <taxon>Streptophyta</taxon>
        <taxon>Embryophyta</taxon>
        <taxon>Tracheophyta</taxon>
        <taxon>Spermatophyta</taxon>
        <taxon>Magnoliopsida</taxon>
        <taxon>Liliopsida</taxon>
        <taxon>Poales</taxon>
        <taxon>Poaceae</taxon>
        <taxon>PACMAD clade</taxon>
        <taxon>Panicoideae</taxon>
        <taxon>Panicodae</taxon>
        <taxon>Paniceae</taxon>
        <taxon>Panicinae</taxon>
        <taxon>Panicum</taxon>
        <taxon>Panicum sect. Hiantes</taxon>
    </lineage>
</organism>